<feature type="transmembrane region" description="Helical" evidence="1">
    <location>
        <begin position="114"/>
        <end position="134"/>
    </location>
</feature>
<reference evidence="2" key="1">
    <citation type="submission" date="2020-07" db="EMBL/GenBank/DDBJ databases">
        <title>Huge and variable diversity of episymbiotic CPR bacteria and DPANN archaea in groundwater ecosystems.</title>
        <authorList>
            <person name="He C.Y."/>
            <person name="Keren R."/>
            <person name="Whittaker M."/>
            <person name="Farag I.F."/>
            <person name="Doudna J."/>
            <person name="Cate J.H.D."/>
            <person name="Banfield J.F."/>
        </authorList>
    </citation>
    <scope>NUCLEOTIDE SEQUENCE</scope>
    <source>
        <strain evidence="2">NC_groundwater_17_Pr7_B-0.1um_64_12</strain>
    </source>
</reference>
<accession>A0A931PT35</accession>
<protein>
    <submittedName>
        <fullName evidence="2">Uncharacterized protein</fullName>
    </submittedName>
</protein>
<keyword evidence="1" id="KW-0812">Transmembrane</keyword>
<gene>
    <name evidence="2" type="ORF">HYR64_02400</name>
</gene>
<feature type="transmembrane region" description="Helical" evidence="1">
    <location>
        <begin position="15"/>
        <end position="35"/>
    </location>
</feature>
<comment type="caution">
    <text evidence="2">The sequence shown here is derived from an EMBL/GenBank/DDBJ whole genome shotgun (WGS) entry which is preliminary data.</text>
</comment>
<feature type="transmembrane region" description="Helical" evidence="1">
    <location>
        <begin position="244"/>
        <end position="263"/>
    </location>
</feature>
<feature type="transmembrane region" description="Helical" evidence="1">
    <location>
        <begin position="318"/>
        <end position="340"/>
    </location>
</feature>
<keyword evidence="1" id="KW-1133">Transmembrane helix</keyword>
<feature type="transmembrane region" description="Helical" evidence="1">
    <location>
        <begin position="379"/>
        <end position="396"/>
    </location>
</feature>
<evidence type="ECO:0000256" key="1">
    <source>
        <dbReference type="SAM" id="Phobius"/>
    </source>
</evidence>
<dbReference type="AlphaFoldDB" id="A0A931PT35"/>
<dbReference type="Proteomes" id="UP000727962">
    <property type="component" value="Unassembled WGS sequence"/>
</dbReference>
<sequence>MGQLRLGLARLRTRGGFAVLAALVILLAMVFGPAARYLNFKNPDDSAAMLGARATSVDYHDIYISLESKRSLADTFDWWHASWVVTRNTFWRPLTMQAWWIESRAFGEFRTHNWMRASVVLYALYGALFAAFVARLTRRRSLALLSLGLFMLPHGFLGPVAAHFWPGFQEPAANRLIIQWLDQPDLWANCLTLGSLLLALHERWVGALLCAVLAVCFKESGWLTFPDLVIVLWLNGSLARVPKWVYPATGSAILALVALRWSAGPEVFRGYSMGTNANWSIRYYHGVSSMALDELERPGVWLLAASIYGLARWRPRSLTLGAGMLLAAIGVSSSLIALQSGVRLDVGFAMLIEDWMSPVALAMWLTSFVLLWRSPLRKWAVAFVALGLLAALPYAAATQARIHVLTMSAMFQAVLGACMVLALAESAIGRLPALARQQATPIASS</sequence>
<organism evidence="2 3">
    <name type="scientific">Fimbriimonas ginsengisoli</name>
    <dbReference type="NCBI Taxonomy" id="1005039"/>
    <lineage>
        <taxon>Bacteria</taxon>
        <taxon>Bacillati</taxon>
        <taxon>Armatimonadota</taxon>
        <taxon>Fimbriimonadia</taxon>
        <taxon>Fimbriimonadales</taxon>
        <taxon>Fimbriimonadaceae</taxon>
        <taxon>Fimbriimonas</taxon>
    </lineage>
</organism>
<name>A0A931PT35_FIMGI</name>
<proteinExistence type="predicted"/>
<dbReference type="EMBL" id="JACOSL010000016">
    <property type="protein sequence ID" value="MBI1755939.1"/>
    <property type="molecule type" value="Genomic_DNA"/>
</dbReference>
<feature type="transmembrane region" description="Helical" evidence="1">
    <location>
        <begin position="141"/>
        <end position="166"/>
    </location>
</feature>
<feature type="transmembrane region" description="Helical" evidence="1">
    <location>
        <begin position="402"/>
        <end position="424"/>
    </location>
</feature>
<keyword evidence="1" id="KW-0472">Membrane</keyword>
<evidence type="ECO:0000313" key="3">
    <source>
        <dbReference type="Proteomes" id="UP000727962"/>
    </source>
</evidence>
<feature type="transmembrane region" description="Helical" evidence="1">
    <location>
        <begin position="355"/>
        <end position="372"/>
    </location>
</feature>
<evidence type="ECO:0000313" key="2">
    <source>
        <dbReference type="EMBL" id="MBI1755939.1"/>
    </source>
</evidence>